<dbReference type="Proteomes" id="UP000464178">
    <property type="component" value="Chromosome"/>
</dbReference>
<reference evidence="9 10" key="1">
    <citation type="submission" date="2019-05" db="EMBL/GenBank/DDBJ databases">
        <authorList>
            <consortium name="Science for Life Laboratories"/>
        </authorList>
    </citation>
    <scope>NUCLEOTIDE SEQUENCE [LARGE SCALE GENOMIC DNA]</scope>
    <source>
        <strain evidence="9">Soil9</strain>
    </source>
</reference>
<feature type="transmembrane region" description="Helical" evidence="7">
    <location>
        <begin position="56"/>
        <end position="75"/>
    </location>
</feature>
<evidence type="ECO:0000256" key="7">
    <source>
        <dbReference type="SAM" id="Phobius"/>
    </source>
</evidence>
<dbReference type="PANTHER" id="PTHR30576:SF0">
    <property type="entry name" value="UNDECAPRENYL-PHOSPHATE N-ACETYLGALACTOSAMINYL 1-PHOSPHATE TRANSFERASE-RELATED"/>
    <property type="match status" value="1"/>
</dbReference>
<dbReference type="Pfam" id="PF13727">
    <property type="entry name" value="CoA_binding_3"/>
    <property type="match status" value="1"/>
</dbReference>
<accession>A0A6P2D6A3</accession>
<feature type="transmembrane region" description="Helical" evidence="7">
    <location>
        <begin position="16"/>
        <end position="36"/>
    </location>
</feature>
<dbReference type="Gene3D" id="3.40.50.720">
    <property type="entry name" value="NAD(P)-binding Rossmann-like Domain"/>
    <property type="match status" value="1"/>
</dbReference>
<sequence>MEGQGRPMVRRVSQSLVAWFFVWDVVLTAGTWLAAYSVRFYSGLFTAHRGVPEFTLYLRTLPLIMLVAGIAYRFAGMYEVHRLRRFREELAAAARGVGLMALLVMATSFARQAQYESRGAMVMFAVGTLCSLLVARRISWTGMRRLRARGVNQSHALIVGTGRLARRTVRTLRAVNWSGIQPVGYVEDEGHRGSGADLPLLGSLAELPQLVEKHHIEHVFVALPLNRYADARRVFTALSQTVVDVQLIADLPAVAGMTFTTTQIHGMTVVGLRENPHHGLNVIVKRAMDIVLALIAIVLTGPLMALIAALVKLTSPGPVLYRQERCGLNGRSFMMMKFRSLRVDAEANGPQMTAKNDPRRTRLGAVLRATNMDELPQFFNVLWGDMSIVGPRPERPVFVRQFAKSIPNYNARHAVKAGITGWAQVNGWRGNSSLRKRVQFDLYYISHWNPLFDLRIVFLTVWRMLFSKQKHAY</sequence>
<evidence type="ECO:0000259" key="8">
    <source>
        <dbReference type="Pfam" id="PF02397"/>
    </source>
</evidence>
<dbReference type="InterPro" id="IPR003362">
    <property type="entry name" value="Bact_transf"/>
</dbReference>
<name>A0A6P2D6A3_9BACT</name>
<dbReference type="InterPro" id="IPR017475">
    <property type="entry name" value="EPS_sugar_tfrase"/>
</dbReference>
<dbReference type="EMBL" id="LR593886">
    <property type="protein sequence ID" value="VTR95996.1"/>
    <property type="molecule type" value="Genomic_DNA"/>
</dbReference>
<comment type="similarity">
    <text evidence="2">Belongs to the bacterial sugar transferase family.</text>
</comment>
<evidence type="ECO:0000256" key="1">
    <source>
        <dbReference type="ARBA" id="ARBA00004141"/>
    </source>
</evidence>
<keyword evidence="6 7" id="KW-0472">Membrane</keyword>
<dbReference type="KEGG" id="gms:SOIL9_17180"/>
<evidence type="ECO:0000256" key="5">
    <source>
        <dbReference type="ARBA" id="ARBA00022989"/>
    </source>
</evidence>
<dbReference type="NCBIfam" id="TIGR03023">
    <property type="entry name" value="WcaJ_sugtrans"/>
    <property type="match status" value="1"/>
</dbReference>
<feature type="transmembrane region" description="Helical" evidence="7">
    <location>
        <begin position="96"/>
        <end position="113"/>
    </location>
</feature>
<organism evidence="9 10">
    <name type="scientific">Gemmata massiliana</name>
    <dbReference type="NCBI Taxonomy" id="1210884"/>
    <lineage>
        <taxon>Bacteria</taxon>
        <taxon>Pseudomonadati</taxon>
        <taxon>Planctomycetota</taxon>
        <taxon>Planctomycetia</taxon>
        <taxon>Gemmatales</taxon>
        <taxon>Gemmataceae</taxon>
        <taxon>Gemmata</taxon>
    </lineage>
</organism>
<evidence type="ECO:0000256" key="2">
    <source>
        <dbReference type="ARBA" id="ARBA00006464"/>
    </source>
</evidence>
<evidence type="ECO:0000256" key="6">
    <source>
        <dbReference type="ARBA" id="ARBA00023136"/>
    </source>
</evidence>
<dbReference type="AlphaFoldDB" id="A0A6P2D6A3"/>
<dbReference type="InterPro" id="IPR017473">
    <property type="entry name" value="Undecaprenyl-P_gluc_Ptfrase"/>
</dbReference>
<keyword evidence="10" id="KW-1185">Reference proteome</keyword>
<evidence type="ECO:0000313" key="10">
    <source>
        <dbReference type="Proteomes" id="UP000464178"/>
    </source>
</evidence>
<feature type="transmembrane region" description="Helical" evidence="7">
    <location>
        <begin position="119"/>
        <end position="139"/>
    </location>
</feature>
<keyword evidence="3 9" id="KW-0808">Transferase</keyword>
<proteinExistence type="inferred from homology"/>
<keyword evidence="5 7" id="KW-1133">Transmembrane helix</keyword>
<gene>
    <name evidence="9" type="ORF">SOIL9_17180</name>
</gene>
<evidence type="ECO:0000256" key="3">
    <source>
        <dbReference type="ARBA" id="ARBA00022679"/>
    </source>
</evidence>
<feature type="domain" description="Bacterial sugar transferase" evidence="8">
    <location>
        <begin position="285"/>
        <end position="465"/>
    </location>
</feature>
<dbReference type="GO" id="GO:0016020">
    <property type="term" value="C:membrane"/>
    <property type="evidence" value="ECO:0007669"/>
    <property type="project" value="UniProtKB-SubCell"/>
</dbReference>
<dbReference type="Pfam" id="PF02397">
    <property type="entry name" value="Bac_transf"/>
    <property type="match status" value="1"/>
</dbReference>
<protein>
    <recommendedName>
        <fullName evidence="8">Bacterial sugar transferase domain-containing protein</fullName>
    </recommendedName>
</protein>
<dbReference type="PANTHER" id="PTHR30576">
    <property type="entry name" value="COLANIC BIOSYNTHESIS UDP-GLUCOSE LIPID CARRIER TRANSFERASE"/>
    <property type="match status" value="1"/>
</dbReference>
<keyword evidence="4 7" id="KW-0812">Transmembrane</keyword>
<comment type="subcellular location">
    <subcellularLocation>
        <location evidence="1">Membrane</location>
        <topology evidence="1">Multi-pass membrane protein</topology>
    </subcellularLocation>
</comment>
<dbReference type="NCBIfam" id="TIGR03025">
    <property type="entry name" value="EPS_sugtrans"/>
    <property type="match status" value="1"/>
</dbReference>
<feature type="transmembrane region" description="Helical" evidence="7">
    <location>
        <begin position="290"/>
        <end position="311"/>
    </location>
</feature>
<dbReference type="GO" id="GO:0016780">
    <property type="term" value="F:phosphotransferase activity, for other substituted phosphate groups"/>
    <property type="evidence" value="ECO:0007669"/>
    <property type="project" value="TreeGrafter"/>
</dbReference>
<evidence type="ECO:0000313" key="9">
    <source>
        <dbReference type="EMBL" id="VTR95996.1"/>
    </source>
</evidence>
<evidence type="ECO:0000256" key="4">
    <source>
        <dbReference type="ARBA" id="ARBA00022692"/>
    </source>
</evidence>